<keyword evidence="2" id="KW-1185">Reference proteome</keyword>
<proteinExistence type="predicted"/>
<sequence length="473" mass="53710">MPRYDVPKVMSFGDAIQANQSMMDGFRQLGSISQNYLNQEEQKKQNEWSNAFEGQRIEIDANKNNIAQQEIEFKKNQDVAKKQANTEALKFVNPELFQSIQSQYGETPSVENANKMNDITGNINLDKVKPIKPNYKLEKTDKGFVMFNTSDPSAEPYPIANYKPYSKPSNSAGIEKKTTDQLNWLLYNTGRKTKGLDPISYDEFYDQKMNTKSMGVGLRDANSVEQETGRVAKTLNLNPYQMSSYDFSKLQPEQRYEMDNLITTREQGLKSKVPDWMKKNLDDLSAVVYSAGEVSKNINSNDTGLIDSTYNKINQYLGMGDSAELAKRSLTQANYQLYSNFMLKSMSGLAVTQPEEERFTKAFGSLMLNDSVAAVKIKTNMENLSYRLENMKKSYDPIAFNYRYGHLQKGVENAISKMDKILQNGSTNNTNFVNSDGTKYEDKTQNKTIVQTLKNKTTGQIMNKYSDGSVSYE</sequence>
<protein>
    <submittedName>
        <fullName evidence="1">Uncharacterized protein</fullName>
    </submittedName>
</protein>
<dbReference type="Proteomes" id="UP000503313">
    <property type="component" value="Chromosome"/>
</dbReference>
<organism evidence="1 2">
    <name type="scientific">Arcobacter defluvii</name>
    <dbReference type="NCBI Taxonomy" id="873191"/>
    <lineage>
        <taxon>Bacteria</taxon>
        <taxon>Pseudomonadati</taxon>
        <taxon>Campylobacterota</taxon>
        <taxon>Epsilonproteobacteria</taxon>
        <taxon>Campylobacterales</taxon>
        <taxon>Arcobacteraceae</taxon>
        <taxon>Arcobacter</taxon>
    </lineage>
</organism>
<dbReference type="RefSeq" id="WP_129011116.1">
    <property type="nucleotide sequence ID" value="NZ_CP053835.1"/>
</dbReference>
<dbReference type="EMBL" id="CP053835">
    <property type="protein sequence ID" value="QKF77160.1"/>
    <property type="molecule type" value="Genomic_DNA"/>
</dbReference>
<evidence type="ECO:0000313" key="1">
    <source>
        <dbReference type="EMBL" id="QKF77160.1"/>
    </source>
</evidence>
<dbReference type="KEGG" id="adz:ADFLV_1126"/>
<name>A0AAE7BD07_9BACT</name>
<evidence type="ECO:0000313" key="2">
    <source>
        <dbReference type="Proteomes" id="UP000503313"/>
    </source>
</evidence>
<dbReference type="AlphaFoldDB" id="A0AAE7BD07"/>
<gene>
    <name evidence="1" type="ORF">ADFLV_1126</name>
</gene>
<reference evidence="1 2" key="1">
    <citation type="submission" date="2020-05" db="EMBL/GenBank/DDBJ databases">
        <title>Complete genome sequencing of Campylobacter and Arcobacter type strains.</title>
        <authorList>
            <person name="Miller W.G."/>
            <person name="Yee E."/>
        </authorList>
    </citation>
    <scope>NUCLEOTIDE SEQUENCE [LARGE SCALE GENOMIC DNA]</scope>
    <source>
        <strain evidence="1 2">LMG 25694</strain>
    </source>
</reference>
<accession>A0AAE7BD07</accession>